<evidence type="ECO:0000256" key="1">
    <source>
        <dbReference type="SAM" id="Phobius"/>
    </source>
</evidence>
<keyword evidence="1" id="KW-1133">Transmembrane helix</keyword>
<feature type="transmembrane region" description="Helical" evidence="1">
    <location>
        <begin position="33"/>
        <end position="55"/>
    </location>
</feature>
<dbReference type="EMBL" id="BEHT01000016">
    <property type="protein sequence ID" value="GBC98869.1"/>
    <property type="molecule type" value="Genomic_DNA"/>
</dbReference>
<name>A0A2H5XCF1_9BACT</name>
<comment type="caution">
    <text evidence="2">The sequence shown here is derived from an EMBL/GenBank/DDBJ whole genome shotgun (WGS) entry which is preliminary data.</text>
</comment>
<proteinExistence type="predicted"/>
<reference evidence="3" key="1">
    <citation type="submission" date="2017-09" db="EMBL/GenBank/DDBJ databases">
        <title>Metaegenomics of thermophilic ammonia-oxidizing enrichment culture.</title>
        <authorList>
            <person name="Kato S."/>
            <person name="Suzuki K."/>
        </authorList>
    </citation>
    <scope>NUCLEOTIDE SEQUENCE [LARGE SCALE GENOMIC DNA]</scope>
</reference>
<keyword evidence="1" id="KW-0472">Membrane</keyword>
<keyword evidence="1" id="KW-0812">Transmembrane</keyword>
<gene>
    <name evidence="2" type="ORF">HRbin17_01386</name>
</gene>
<protein>
    <submittedName>
        <fullName evidence="2">Uncharacterized protein</fullName>
    </submittedName>
</protein>
<evidence type="ECO:0000313" key="2">
    <source>
        <dbReference type="EMBL" id="GBC98869.1"/>
    </source>
</evidence>
<evidence type="ECO:0000313" key="3">
    <source>
        <dbReference type="Proteomes" id="UP000236173"/>
    </source>
</evidence>
<dbReference type="AlphaFoldDB" id="A0A2H5XCF1"/>
<accession>A0A2H5XCF1</accession>
<dbReference type="Proteomes" id="UP000236173">
    <property type="component" value="Unassembled WGS sequence"/>
</dbReference>
<sequence length="65" mass="7295">MRQWRQLAAFLLILVGALMVARGIHYALAQGLGWQAMVTASVMGILVIALGVARWRYWQNPSGRR</sequence>
<organism evidence="2 3">
    <name type="scientific">Candidatus Fervidibacter japonicus</name>
    <dbReference type="NCBI Taxonomy" id="2035412"/>
    <lineage>
        <taxon>Bacteria</taxon>
        <taxon>Candidatus Fervidibacterota</taxon>
        <taxon>Candidatus Fervidibacter</taxon>
    </lineage>
</organism>